<comment type="pathway">
    <text evidence="7">Cell wall biogenesis; peptidoglycan biosynthesis.</text>
</comment>
<dbReference type="Pfam" id="PF01177">
    <property type="entry name" value="Asp_Glu_race"/>
    <property type="match status" value="1"/>
</dbReference>
<feature type="binding site" evidence="7">
    <location>
        <begin position="11"/>
        <end position="12"/>
    </location>
    <ligand>
        <name>substrate</name>
    </ligand>
</feature>
<comment type="similarity">
    <text evidence="7">Belongs to the aspartate/glutamate racemases family.</text>
</comment>
<evidence type="ECO:0000256" key="2">
    <source>
        <dbReference type="ARBA" id="ARBA00013090"/>
    </source>
</evidence>
<evidence type="ECO:0000256" key="1">
    <source>
        <dbReference type="ARBA" id="ARBA00001602"/>
    </source>
</evidence>
<dbReference type="RefSeq" id="WP_405338144.1">
    <property type="nucleotide sequence ID" value="NZ_JBANFI010000003.1"/>
</dbReference>
<accession>A0ABW8PX92</accession>
<sequence>MHCAQPVLVFDSGVGGLSIIQALRERLPDQGLVYACDNAAFPYGTKDSQWLTERILAVIAPLVEQVQPALLVIACNTASTLVLDQLRQRYPFPVVGVVPAIKPAAAMTRTGVIGLLATQGTIERPYTQQLIDQFAADCEVIKVGASALVELAEQQLAGQPVAQADLLAVLSPLLAYPRLDTLVLGCTHFPLLQPELDQVARQVGREWQWIDSGAAIARRVLHLLEPLACQTTLVPQSVIPTWMTAPLAPNSRLPVSLARRGLQPDPQLIRTLEAAPLSHSLVAPVPPVSLFSCEG</sequence>
<keyword evidence="4 7" id="KW-0573">Peptidoglycan synthesis</keyword>
<dbReference type="InterPro" id="IPR018187">
    <property type="entry name" value="Asp/Glu_racemase_AS_1"/>
</dbReference>
<comment type="function">
    <text evidence="7">Provides the (R)-glutamate required for cell wall biosynthesis.</text>
</comment>
<protein>
    <recommendedName>
        <fullName evidence="2 7">Glutamate racemase</fullName>
        <ecNumber evidence="2 7">5.1.1.3</ecNumber>
    </recommendedName>
</protein>
<keyword evidence="5 7" id="KW-0413">Isomerase</keyword>
<comment type="catalytic activity">
    <reaction evidence="1 7">
        <text>L-glutamate = D-glutamate</text>
        <dbReference type="Rhea" id="RHEA:12813"/>
        <dbReference type="ChEBI" id="CHEBI:29985"/>
        <dbReference type="ChEBI" id="CHEBI:29986"/>
        <dbReference type="EC" id="5.1.1.3"/>
    </reaction>
</comment>
<dbReference type="PROSITE" id="PS00924">
    <property type="entry name" value="ASP_GLU_RACEMASE_2"/>
    <property type="match status" value="1"/>
</dbReference>
<dbReference type="Proteomes" id="UP001621714">
    <property type="component" value="Unassembled WGS sequence"/>
</dbReference>
<keyword evidence="3 7" id="KW-0133">Cell shape</keyword>
<keyword evidence="6 7" id="KW-0961">Cell wall biogenesis/degradation</keyword>
<evidence type="ECO:0000313" key="8">
    <source>
        <dbReference type="EMBL" id="MFK7160436.1"/>
    </source>
</evidence>
<proteinExistence type="inferred from homology"/>
<evidence type="ECO:0000256" key="5">
    <source>
        <dbReference type="ARBA" id="ARBA00023235"/>
    </source>
</evidence>
<evidence type="ECO:0000313" key="9">
    <source>
        <dbReference type="Proteomes" id="UP001621714"/>
    </source>
</evidence>
<dbReference type="InterPro" id="IPR001920">
    <property type="entry name" value="Asp/Glu_race"/>
</dbReference>
<dbReference type="InterPro" id="IPR033134">
    <property type="entry name" value="Asp/Glu_racemase_AS_2"/>
</dbReference>
<dbReference type="SUPFAM" id="SSF53681">
    <property type="entry name" value="Aspartate/glutamate racemase"/>
    <property type="match status" value="2"/>
</dbReference>
<evidence type="ECO:0000256" key="4">
    <source>
        <dbReference type="ARBA" id="ARBA00022984"/>
    </source>
</evidence>
<dbReference type="InterPro" id="IPR004391">
    <property type="entry name" value="Glu_race"/>
</dbReference>
<dbReference type="PROSITE" id="PS00923">
    <property type="entry name" value="ASP_GLU_RACEMASE_1"/>
    <property type="match status" value="1"/>
</dbReference>
<dbReference type="InterPro" id="IPR015942">
    <property type="entry name" value="Asp/Glu/hydantoin_racemase"/>
</dbReference>
<organism evidence="8 9">
    <name type="scientific">Marinospirillum alkalitolerans</name>
    <dbReference type="NCBI Taxonomy" id="3123374"/>
    <lineage>
        <taxon>Bacteria</taxon>
        <taxon>Pseudomonadati</taxon>
        <taxon>Pseudomonadota</taxon>
        <taxon>Gammaproteobacteria</taxon>
        <taxon>Oceanospirillales</taxon>
        <taxon>Oceanospirillaceae</taxon>
        <taxon>Marinospirillum</taxon>
    </lineage>
</organism>
<feature type="binding site" evidence="7">
    <location>
        <begin position="43"/>
        <end position="44"/>
    </location>
    <ligand>
        <name>substrate</name>
    </ligand>
</feature>
<evidence type="ECO:0000256" key="3">
    <source>
        <dbReference type="ARBA" id="ARBA00022960"/>
    </source>
</evidence>
<feature type="active site" description="Proton donor/acceptor" evidence="7">
    <location>
        <position position="75"/>
    </location>
</feature>
<name>A0ABW8PX92_9GAMM</name>
<feature type="binding site" evidence="7">
    <location>
        <begin position="187"/>
        <end position="188"/>
    </location>
    <ligand>
        <name>substrate</name>
    </ligand>
</feature>
<dbReference type="EMBL" id="JBANFI010000003">
    <property type="protein sequence ID" value="MFK7160436.1"/>
    <property type="molecule type" value="Genomic_DNA"/>
</dbReference>
<gene>
    <name evidence="7 8" type="primary">murI</name>
    <name evidence="8" type="ORF">V6U78_05235</name>
</gene>
<keyword evidence="9" id="KW-1185">Reference proteome</keyword>
<dbReference type="HAMAP" id="MF_00258">
    <property type="entry name" value="Glu_racemase"/>
    <property type="match status" value="1"/>
</dbReference>
<evidence type="ECO:0000256" key="7">
    <source>
        <dbReference type="HAMAP-Rule" id="MF_00258"/>
    </source>
</evidence>
<reference evidence="8 9" key="1">
    <citation type="submission" date="2024-02" db="EMBL/GenBank/DDBJ databases">
        <title>Marinospirillum sp. MEB 164 isolated from Lonar lake sediment.</title>
        <authorList>
            <person name="Joshi A."/>
            <person name="Thite S."/>
        </authorList>
    </citation>
    <scope>NUCLEOTIDE SEQUENCE [LARGE SCALE GENOMIC DNA]</scope>
    <source>
        <strain evidence="8 9">MEB164</strain>
    </source>
</reference>
<dbReference type="PANTHER" id="PTHR21198">
    <property type="entry name" value="GLUTAMATE RACEMASE"/>
    <property type="match status" value="1"/>
</dbReference>
<feature type="active site" description="Proton donor/acceptor" evidence="7">
    <location>
        <position position="186"/>
    </location>
</feature>
<dbReference type="PANTHER" id="PTHR21198:SF2">
    <property type="entry name" value="GLUTAMATE RACEMASE"/>
    <property type="match status" value="1"/>
</dbReference>
<dbReference type="EC" id="5.1.1.3" evidence="2 7"/>
<evidence type="ECO:0000256" key="6">
    <source>
        <dbReference type="ARBA" id="ARBA00023316"/>
    </source>
</evidence>
<dbReference type="Gene3D" id="3.40.50.1860">
    <property type="match status" value="2"/>
</dbReference>
<dbReference type="NCBIfam" id="TIGR00067">
    <property type="entry name" value="glut_race"/>
    <property type="match status" value="1"/>
</dbReference>
<comment type="caution">
    <text evidence="8">The sequence shown here is derived from an EMBL/GenBank/DDBJ whole genome shotgun (WGS) entry which is preliminary data.</text>
</comment>
<feature type="binding site" evidence="7">
    <location>
        <begin position="76"/>
        <end position="77"/>
    </location>
    <ligand>
        <name>substrate</name>
    </ligand>
</feature>
<dbReference type="GO" id="GO:0008881">
    <property type="term" value="F:glutamate racemase activity"/>
    <property type="evidence" value="ECO:0007669"/>
    <property type="project" value="UniProtKB-EC"/>
</dbReference>